<dbReference type="EMBL" id="CP049074">
    <property type="protein sequence ID" value="QKQ99083.1"/>
    <property type="molecule type" value="Genomic_DNA"/>
</dbReference>
<keyword evidence="1" id="KW-1133">Transmembrane helix</keyword>
<evidence type="ECO:0000313" key="2">
    <source>
        <dbReference type="EMBL" id="QKQ99083.1"/>
    </source>
</evidence>
<dbReference type="RefSeq" id="WP_174628629.1">
    <property type="nucleotide sequence ID" value="NZ_CP049074.1"/>
</dbReference>
<dbReference type="KEGG" id="mten:GWK48_00540"/>
<evidence type="ECO:0000256" key="1">
    <source>
        <dbReference type="SAM" id="Phobius"/>
    </source>
</evidence>
<keyword evidence="3" id="KW-1185">Reference proteome</keyword>
<sequence>MRAISVPVFMVLMFILLVAVIVPAFLLFQSVSVYSSQGSQQASAYSQGQGNEINQVFRGNPNIYYNSTEYEPHLEFLFTSTPYPFNITRIYYFNGSEWVPTLRSLVVAGDSSLPLPSKSFNMPVLLVSGQGNIYFLNPNTSVDTVNIQGPSGKFPVYVASFVENGSKIYPVTTTVNFAGNVESTPFLIDVLPGNYPVDEVNQYVFLSQYGITGVFQNWSVVGYGTLSATNALSTVVTVSGPVVLTAIYKGDVAKYSVTIKPWDIPLEPNTTSVKVRSNTLTLSSLNATIPVKIDNRIYYLNSSGITLNLSYGYHIVQFPHLYNISFNYSYSHGGGKGNTPNSFFMEAGQINCYNLSNLRASTTNITPIGLDEVFVNGSGTVYGVYKNITTYYGMLVNNSFFLPAGYNINNQSVLGDFAGQFLQVNKSFVVGPTQDNRFERLYFKSGTGLDLTYEYLVTEYGNFIISYKSLVSINQNTQSYSSILSSPINVTIYNVTSSYAEPSSTINGNGYYFIVQSPMYLTVYEEWEYEGVVL</sequence>
<reference evidence="2 3" key="1">
    <citation type="submission" date="2020-02" db="EMBL/GenBank/DDBJ databases">
        <title>Comparative genome analysis reveals the metabolism and evolution of the thermophilic archaeal genus Metallosphaera.</title>
        <authorList>
            <person name="Jiang C."/>
        </authorList>
    </citation>
    <scope>NUCLEOTIDE SEQUENCE [LARGE SCALE GENOMIC DNA]</scope>
    <source>
        <strain evidence="2 3">Ric-A</strain>
    </source>
</reference>
<evidence type="ECO:0000313" key="3">
    <source>
        <dbReference type="Proteomes" id="UP000509301"/>
    </source>
</evidence>
<dbReference type="AlphaFoldDB" id="A0A6N0NQD9"/>
<dbReference type="Proteomes" id="UP000509301">
    <property type="component" value="Chromosome"/>
</dbReference>
<keyword evidence="1" id="KW-0472">Membrane</keyword>
<gene>
    <name evidence="2" type="ORF">GWK48_00540</name>
</gene>
<dbReference type="OrthoDB" id="36927at2157"/>
<keyword evidence="1" id="KW-0812">Transmembrane</keyword>
<organism evidence="2 3">
    <name type="scientific">Metallosphaera tengchongensis</name>
    <dbReference type="NCBI Taxonomy" id="1532350"/>
    <lineage>
        <taxon>Archaea</taxon>
        <taxon>Thermoproteota</taxon>
        <taxon>Thermoprotei</taxon>
        <taxon>Sulfolobales</taxon>
        <taxon>Sulfolobaceae</taxon>
        <taxon>Metallosphaera</taxon>
    </lineage>
</organism>
<feature type="transmembrane region" description="Helical" evidence="1">
    <location>
        <begin position="7"/>
        <end position="28"/>
    </location>
</feature>
<protein>
    <submittedName>
        <fullName evidence="2">Uncharacterized protein</fullName>
    </submittedName>
</protein>
<accession>A0A6N0NQD9</accession>
<proteinExistence type="predicted"/>
<dbReference type="GeneID" id="55640388"/>
<name>A0A6N0NQD9_9CREN</name>